<keyword evidence="9 21" id="KW-0732">Signal</keyword>
<dbReference type="CDD" id="cd14066">
    <property type="entry name" value="STKc_IRAK"/>
    <property type="match status" value="1"/>
</dbReference>
<keyword evidence="16" id="KW-0675">Receptor</keyword>
<dbReference type="InterPro" id="IPR001220">
    <property type="entry name" value="Legume_lectin_dom"/>
</dbReference>
<dbReference type="Proteomes" id="UP001157418">
    <property type="component" value="Unassembled WGS sequence"/>
</dbReference>
<dbReference type="InterPro" id="IPR017441">
    <property type="entry name" value="Protein_kinase_ATP_BS"/>
</dbReference>
<evidence type="ECO:0000256" key="12">
    <source>
        <dbReference type="ARBA" id="ARBA00022777"/>
    </source>
</evidence>
<evidence type="ECO:0000256" key="8">
    <source>
        <dbReference type="ARBA" id="ARBA00022692"/>
    </source>
</evidence>
<dbReference type="CDD" id="cd06899">
    <property type="entry name" value="lectin_legume_LecRK_Arcelin_ConA"/>
    <property type="match status" value="1"/>
</dbReference>
<dbReference type="Pfam" id="PF00139">
    <property type="entry name" value="Lectin_legB"/>
    <property type="match status" value="1"/>
</dbReference>
<accession>A0AAU9P605</accession>
<dbReference type="SUPFAM" id="SSF49899">
    <property type="entry name" value="Concanavalin A-like lectins/glucanases"/>
    <property type="match status" value="1"/>
</dbReference>
<comment type="caution">
    <text evidence="23">The sequence shown here is derived from an EMBL/GenBank/DDBJ whole genome shotgun (WGS) entry which is preliminary data.</text>
</comment>
<dbReference type="InterPro" id="IPR000719">
    <property type="entry name" value="Prot_kinase_dom"/>
</dbReference>
<keyword evidence="14 20" id="KW-1133">Transmembrane helix</keyword>
<evidence type="ECO:0000313" key="23">
    <source>
        <dbReference type="EMBL" id="CAH1445050.1"/>
    </source>
</evidence>
<dbReference type="FunFam" id="1.10.510.10:FF:000240">
    <property type="entry name" value="Lectin-domain containing receptor kinase A4.3"/>
    <property type="match status" value="1"/>
</dbReference>
<feature type="region of interest" description="Disordered" evidence="19">
    <location>
        <begin position="672"/>
        <end position="703"/>
    </location>
</feature>
<evidence type="ECO:0000256" key="5">
    <source>
        <dbReference type="ARBA" id="ARBA00022475"/>
    </source>
</evidence>
<comment type="subcellular location">
    <subcellularLocation>
        <location evidence="1">Cell membrane</location>
        <topology evidence="1">Single-pass type I membrane protein</topology>
    </subcellularLocation>
</comment>
<keyword evidence="11 18" id="KW-0547">Nucleotide-binding</keyword>
<comment type="similarity">
    <text evidence="3">In the C-terminal section; belongs to the protein kinase superfamily. Ser/Thr protein kinase family.</text>
</comment>
<dbReference type="PROSITE" id="PS50011">
    <property type="entry name" value="PROTEIN_KINASE_DOM"/>
    <property type="match status" value="1"/>
</dbReference>
<gene>
    <name evidence="23" type="ORF">LVIROSA_LOCUS30842</name>
</gene>
<keyword evidence="15 20" id="KW-0472">Membrane</keyword>
<dbReference type="GO" id="GO:0030246">
    <property type="term" value="F:carbohydrate binding"/>
    <property type="evidence" value="ECO:0007669"/>
    <property type="project" value="UniProtKB-KW"/>
</dbReference>
<evidence type="ECO:0000256" key="16">
    <source>
        <dbReference type="ARBA" id="ARBA00023170"/>
    </source>
</evidence>
<dbReference type="PROSITE" id="PS00107">
    <property type="entry name" value="PROTEIN_KINASE_ATP"/>
    <property type="match status" value="1"/>
</dbReference>
<dbReference type="InterPro" id="IPR011009">
    <property type="entry name" value="Kinase-like_dom_sf"/>
</dbReference>
<evidence type="ECO:0000259" key="22">
    <source>
        <dbReference type="PROSITE" id="PS50011"/>
    </source>
</evidence>
<keyword evidence="5" id="KW-1003">Cell membrane</keyword>
<dbReference type="GO" id="GO:0005524">
    <property type="term" value="F:ATP binding"/>
    <property type="evidence" value="ECO:0007669"/>
    <property type="project" value="UniProtKB-UniRule"/>
</dbReference>
<dbReference type="SUPFAM" id="SSF56112">
    <property type="entry name" value="Protein kinase-like (PK-like)"/>
    <property type="match status" value="1"/>
</dbReference>
<evidence type="ECO:0000256" key="21">
    <source>
        <dbReference type="SAM" id="SignalP"/>
    </source>
</evidence>
<keyword evidence="8 20" id="KW-0812">Transmembrane</keyword>
<evidence type="ECO:0000256" key="9">
    <source>
        <dbReference type="ARBA" id="ARBA00022729"/>
    </source>
</evidence>
<dbReference type="InterPro" id="IPR013320">
    <property type="entry name" value="ConA-like_dom_sf"/>
</dbReference>
<dbReference type="InterPro" id="IPR008271">
    <property type="entry name" value="Ser/Thr_kinase_AS"/>
</dbReference>
<dbReference type="GO" id="GO:0004674">
    <property type="term" value="F:protein serine/threonine kinase activity"/>
    <property type="evidence" value="ECO:0007669"/>
    <property type="project" value="UniProtKB-KW"/>
</dbReference>
<sequence>MSILTCFLFLLSLTPYAASLSFDFPNITPNENQKIKTSGGGAYISDQGIQVTPENNRQLGNRTAGRATYITPLHLWDKNSTELASFSTYFSFVIDSNNNTNYGDGLTFFLAQNKSMFESDLGYYYGGGAMGLPVNVTTNLGTVPFVAVEFDTYYNPSWDPTPQDHVGININNLSSVSYGYWRNNIEYGKECQAWINYDSVSKNLSVSYTNIGDDIDGLYYTIDLREVLPEWVIFGFSAATGASFQKNNVRSWTFNSSILHIDEKIDIPPTISPQNIYQNNTLPPSTSPDSMKEKKRTGYIVKLIAGVSVVLALLVIVTIVCWKMRKNMGDEVDEFGSGLEMNNEFTMGIGPRRFSYRELARSTGGFSEKEKLGEGGFGEVYKGFLDDLKIYVAVKRVSKNSKQGIKEYAAEVKIISRLRHKNLVQLTGWCHEKGELLLAYEFMENGSLDLHLFNGNSLLAWGTRYKIACGLASALLYLHEDWEQCVLHRDIKSSNVMLDSNFNAKLGDFGLAKLVDHEKGSQTTMLAGTLGYMAPECVVTGKATRESDVFSFGVVALEIACGRKPIVYKAQENQIRLVEWVWELYGTGTLLEGVDPRLGSDYVGEEITRVMILGLWCVHPNPDIRPSMRQVIHILNSEASLPILPSKMPVASYLSFPMSSSYGVASVIQDQSSSGASKSDSSEKTTSSTVSSHSPYVSLLHSE</sequence>
<dbReference type="EC" id="2.7.11.1" evidence="4"/>
<evidence type="ECO:0000256" key="1">
    <source>
        <dbReference type="ARBA" id="ARBA00004251"/>
    </source>
</evidence>
<dbReference type="InterPro" id="IPR050528">
    <property type="entry name" value="L-type_Lectin-RKs"/>
</dbReference>
<evidence type="ECO:0000256" key="2">
    <source>
        <dbReference type="ARBA" id="ARBA00008536"/>
    </source>
</evidence>
<evidence type="ECO:0000256" key="18">
    <source>
        <dbReference type="PROSITE-ProRule" id="PRU10141"/>
    </source>
</evidence>
<dbReference type="InterPro" id="IPR019825">
    <property type="entry name" value="Lectin_legB_Mn/Ca_BS"/>
</dbReference>
<dbReference type="InterPro" id="IPR000985">
    <property type="entry name" value="Lectin_LegA_CS"/>
</dbReference>
<keyword evidence="6" id="KW-0723">Serine/threonine-protein kinase</keyword>
<evidence type="ECO:0000256" key="6">
    <source>
        <dbReference type="ARBA" id="ARBA00022527"/>
    </source>
</evidence>
<dbReference type="Gene3D" id="1.10.510.10">
    <property type="entry name" value="Transferase(Phosphotransferase) domain 1"/>
    <property type="match status" value="1"/>
</dbReference>
<feature type="domain" description="Protein kinase" evidence="22">
    <location>
        <begin position="366"/>
        <end position="644"/>
    </location>
</feature>
<dbReference type="AlphaFoldDB" id="A0AAU9P605"/>
<dbReference type="PROSITE" id="PS00308">
    <property type="entry name" value="LECTIN_LEGUME_ALPHA"/>
    <property type="match status" value="1"/>
</dbReference>
<feature type="signal peptide" evidence="21">
    <location>
        <begin position="1"/>
        <end position="19"/>
    </location>
</feature>
<keyword evidence="10" id="KW-0430">Lectin</keyword>
<dbReference type="Gene3D" id="2.60.120.200">
    <property type="match status" value="1"/>
</dbReference>
<keyword evidence="17" id="KW-0325">Glycoprotein</keyword>
<dbReference type="PROSITE" id="PS00108">
    <property type="entry name" value="PROTEIN_KINASE_ST"/>
    <property type="match status" value="1"/>
</dbReference>
<feature type="transmembrane region" description="Helical" evidence="20">
    <location>
        <begin position="299"/>
        <end position="322"/>
    </location>
</feature>
<evidence type="ECO:0000256" key="13">
    <source>
        <dbReference type="ARBA" id="ARBA00022840"/>
    </source>
</evidence>
<evidence type="ECO:0000256" key="17">
    <source>
        <dbReference type="ARBA" id="ARBA00023180"/>
    </source>
</evidence>
<dbReference type="EMBL" id="CAKMRJ010005523">
    <property type="protein sequence ID" value="CAH1445050.1"/>
    <property type="molecule type" value="Genomic_DNA"/>
</dbReference>
<reference evidence="23 24" key="1">
    <citation type="submission" date="2022-01" db="EMBL/GenBank/DDBJ databases">
        <authorList>
            <person name="Xiong W."/>
            <person name="Schranz E."/>
        </authorList>
    </citation>
    <scope>NUCLEOTIDE SEQUENCE [LARGE SCALE GENOMIC DNA]</scope>
</reference>
<protein>
    <recommendedName>
        <fullName evidence="4">non-specific serine/threonine protein kinase</fullName>
        <ecNumber evidence="4">2.7.11.1</ecNumber>
    </recommendedName>
</protein>
<keyword evidence="12" id="KW-0418">Kinase</keyword>
<feature type="chain" id="PRO_5043448700" description="non-specific serine/threonine protein kinase" evidence="21">
    <location>
        <begin position="20"/>
        <end position="703"/>
    </location>
</feature>
<dbReference type="FunFam" id="3.30.200.20:FF:000168">
    <property type="entry name" value="L-type lectin-domain containing receptor kinase IX.1"/>
    <property type="match status" value="1"/>
</dbReference>
<name>A0AAU9P605_9ASTR</name>
<proteinExistence type="inferred from homology"/>
<keyword evidence="13 18" id="KW-0067">ATP-binding</keyword>
<keyword evidence="24" id="KW-1185">Reference proteome</keyword>
<evidence type="ECO:0000256" key="10">
    <source>
        <dbReference type="ARBA" id="ARBA00022734"/>
    </source>
</evidence>
<comment type="similarity">
    <text evidence="2">In the N-terminal section; belongs to the leguminous lectin family.</text>
</comment>
<feature type="binding site" evidence="18">
    <location>
        <position position="395"/>
    </location>
    <ligand>
        <name>ATP</name>
        <dbReference type="ChEBI" id="CHEBI:30616"/>
    </ligand>
</feature>
<dbReference type="PANTHER" id="PTHR27007">
    <property type="match status" value="1"/>
</dbReference>
<dbReference type="Pfam" id="PF00069">
    <property type="entry name" value="Pkinase"/>
    <property type="match status" value="1"/>
</dbReference>
<keyword evidence="7" id="KW-0808">Transferase</keyword>
<evidence type="ECO:0000256" key="19">
    <source>
        <dbReference type="SAM" id="MobiDB-lite"/>
    </source>
</evidence>
<dbReference type="GO" id="GO:0005886">
    <property type="term" value="C:plasma membrane"/>
    <property type="evidence" value="ECO:0007669"/>
    <property type="project" value="UniProtKB-SubCell"/>
</dbReference>
<dbReference type="GO" id="GO:0002229">
    <property type="term" value="P:defense response to oomycetes"/>
    <property type="evidence" value="ECO:0007669"/>
    <property type="project" value="UniProtKB-ARBA"/>
</dbReference>
<evidence type="ECO:0000256" key="11">
    <source>
        <dbReference type="ARBA" id="ARBA00022741"/>
    </source>
</evidence>
<organism evidence="23 24">
    <name type="scientific">Lactuca virosa</name>
    <dbReference type="NCBI Taxonomy" id="75947"/>
    <lineage>
        <taxon>Eukaryota</taxon>
        <taxon>Viridiplantae</taxon>
        <taxon>Streptophyta</taxon>
        <taxon>Embryophyta</taxon>
        <taxon>Tracheophyta</taxon>
        <taxon>Spermatophyta</taxon>
        <taxon>Magnoliopsida</taxon>
        <taxon>eudicotyledons</taxon>
        <taxon>Gunneridae</taxon>
        <taxon>Pentapetalae</taxon>
        <taxon>asterids</taxon>
        <taxon>campanulids</taxon>
        <taxon>Asterales</taxon>
        <taxon>Asteraceae</taxon>
        <taxon>Cichorioideae</taxon>
        <taxon>Cichorieae</taxon>
        <taxon>Lactucinae</taxon>
        <taxon>Lactuca</taxon>
    </lineage>
</organism>
<evidence type="ECO:0000256" key="3">
    <source>
        <dbReference type="ARBA" id="ARBA00010217"/>
    </source>
</evidence>
<evidence type="ECO:0000256" key="7">
    <source>
        <dbReference type="ARBA" id="ARBA00022679"/>
    </source>
</evidence>
<evidence type="ECO:0000256" key="14">
    <source>
        <dbReference type="ARBA" id="ARBA00022989"/>
    </source>
</evidence>
<evidence type="ECO:0000256" key="20">
    <source>
        <dbReference type="SAM" id="Phobius"/>
    </source>
</evidence>
<dbReference type="Gene3D" id="3.30.200.20">
    <property type="entry name" value="Phosphorylase Kinase, domain 1"/>
    <property type="match status" value="1"/>
</dbReference>
<evidence type="ECO:0000313" key="24">
    <source>
        <dbReference type="Proteomes" id="UP001157418"/>
    </source>
</evidence>
<evidence type="ECO:0000256" key="15">
    <source>
        <dbReference type="ARBA" id="ARBA00023136"/>
    </source>
</evidence>
<evidence type="ECO:0000256" key="4">
    <source>
        <dbReference type="ARBA" id="ARBA00012513"/>
    </source>
</evidence>
<dbReference type="PROSITE" id="PS00307">
    <property type="entry name" value="LECTIN_LEGUME_BETA"/>
    <property type="match status" value="1"/>
</dbReference>
<dbReference type="SMART" id="SM00220">
    <property type="entry name" value="S_TKc"/>
    <property type="match status" value="1"/>
</dbReference>